<dbReference type="InterPro" id="IPR000477">
    <property type="entry name" value="RT_dom"/>
</dbReference>
<dbReference type="SUPFAM" id="SSF50630">
    <property type="entry name" value="Acid proteases"/>
    <property type="match status" value="1"/>
</dbReference>
<evidence type="ECO:0000256" key="15">
    <source>
        <dbReference type="ARBA" id="ARBA00023172"/>
    </source>
</evidence>
<evidence type="ECO:0000259" key="20">
    <source>
        <dbReference type="PROSITE" id="PS50175"/>
    </source>
</evidence>
<dbReference type="Gene3D" id="3.30.70.270">
    <property type="match status" value="2"/>
</dbReference>
<feature type="domain" description="Reverse transcriptase" evidence="21">
    <location>
        <begin position="657"/>
        <end position="836"/>
    </location>
</feature>
<evidence type="ECO:0000259" key="22">
    <source>
        <dbReference type="PROSITE" id="PS50994"/>
    </source>
</evidence>
<gene>
    <name evidence="23" type="ORF">KFK09_008510</name>
</gene>
<evidence type="ECO:0000256" key="10">
    <source>
        <dbReference type="ARBA" id="ARBA00022842"/>
    </source>
</evidence>
<evidence type="ECO:0000256" key="14">
    <source>
        <dbReference type="ARBA" id="ARBA00023125"/>
    </source>
</evidence>
<dbReference type="Pfam" id="PF24626">
    <property type="entry name" value="SH3_Tf2-1"/>
    <property type="match status" value="1"/>
</dbReference>
<reference evidence="23" key="1">
    <citation type="journal article" date="2022" name="Front. Genet.">
        <title>Chromosome-Scale Assembly of the Dendrobium nobile Genome Provides Insights Into the Molecular Mechanism of the Biosynthesis of the Medicinal Active Ingredient of Dendrobium.</title>
        <authorList>
            <person name="Xu Q."/>
            <person name="Niu S.-C."/>
            <person name="Li K.-L."/>
            <person name="Zheng P.-J."/>
            <person name="Zhang X.-J."/>
            <person name="Jia Y."/>
            <person name="Liu Y."/>
            <person name="Niu Y.-X."/>
            <person name="Yu L.-H."/>
            <person name="Chen D.-F."/>
            <person name="Zhang G.-Q."/>
        </authorList>
    </citation>
    <scope>NUCLEOTIDE SEQUENCE</scope>
    <source>
        <tissue evidence="23">Leaf</tissue>
    </source>
</reference>
<dbReference type="Gene3D" id="2.40.70.10">
    <property type="entry name" value="Acid Proteases"/>
    <property type="match status" value="1"/>
</dbReference>
<evidence type="ECO:0000256" key="7">
    <source>
        <dbReference type="ARBA" id="ARBA00022750"/>
    </source>
</evidence>
<dbReference type="GO" id="GO:0006310">
    <property type="term" value="P:DNA recombination"/>
    <property type="evidence" value="ECO:0007669"/>
    <property type="project" value="UniProtKB-KW"/>
</dbReference>
<dbReference type="PROSITE" id="PS50013">
    <property type="entry name" value="CHROMO_2"/>
    <property type="match status" value="1"/>
</dbReference>
<protein>
    <recommendedName>
        <fullName evidence="1">RNA-directed DNA polymerase</fullName>
        <ecNumber evidence="1">2.7.7.49</ecNumber>
    </recommendedName>
</protein>
<dbReference type="Pfam" id="PF08284">
    <property type="entry name" value="RVP_2"/>
    <property type="match status" value="1"/>
</dbReference>
<keyword evidence="7" id="KW-0064">Aspartyl protease</keyword>
<keyword evidence="9" id="KW-0378">Hydrolase</keyword>
<evidence type="ECO:0000256" key="11">
    <source>
        <dbReference type="ARBA" id="ARBA00022908"/>
    </source>
</evidence>
<keyword evidence="3" id="KW-0808">Transferase</keyword>
<dbReference type="Pfam" id="PF17917">
    <property type="entry name" value="RT_RNaseH"/>
    <property type="match status" value="1"/>
</dbReference>
<evidence type="ECO:0000256" key="5">
    <source>
        <dbReference type="ARBA" id="ARBA00022722"/>
    </source>
</evidence>
<feature type="compositionally biased region" description="Polar residues" evidence="17">
    <location>
        <begin position="404"/>
        <end position="418"/>
    </location>
</feature>
<dbReference type="SMR" id="A0A8T3BP29"/>
<dbReference type="OrthoDB" id="1698514at2759"/>
<dbReference type="Gene3D" id="1.10.340.70">
    <property type="match status" value="1"/>
</dbReference>
<feature type="region of interest" description="Disordered" evidence="17">
    <location>
        <begin position="296"/>
        <end position="339"/>
    </location>
</feature>
<evidence type="ECO:0000256" key="9">
    <source>
        <dbReference type="ARBA" id="ARBA00022801"/>
    </source>
</evidence>
<dbReference type="SUPFAM" id="SSF53098">
    <property type="entry name" value="Ribonuclease H-like"/>
    <property type="match status" value="1"/>
</dbReference>
<sequence>MHAFIERGGRGNRRDTYDEAFKAYNDENSLTRARSLRNPILCRQPDRVDKVQSIKSLDPEQNATDGINMEEGRELPEVAEPRRNDTMESFTQMMDAMTQMIRTSQNQASGSGGGGRPMDKNLKLFQDMKPPLFSSGGPIEAEDWLMRIEKILEGMSCPEERRVTLAAYAFDGEAERWWRSQLEQTFGGRPSSQVDWEEFVKVFRDWYVPKSARRQMQEKFNRLIQGDRSVSQYEAEFTMLSRYAPHLIPDAEEKCNRFLNGLKDVIRQPLIPFGIEDYSVLVERARRIEMDMLATQKRRDFQKRKMEGRSKPSQMTQSSQSGASTWKKPRSSGSDSSASTATLCSKCGRVHKGECLSGTNTCYWCHQPGHMAKSCPLLGQRSASEVRSGNNAQRTAGRPRAVESTASVPSQGQTRQNVQPRVYGLSQQEAKGSPDVVTGTLLMCDRPVEILFDTGASHSFVSEEFVRSAKLIPTFMLKSLSVLMPNGNHMEANQKCQVDLKICDKSLEADLIVLPLFEFDAILGMDWLSCHFVTIDCNKKEVKFCMPGEEKFKFQGDRGVTAVIVSSLKAFQMLKKGCEGFLAYVKEEKKEERELKDIPIVQEFPEVFSDDLPGLPPSREIDFSIELVAGAEPVARAPYRMAIKELKELKEQLEELLEKGFIRPSTSPWGAPVLFVKKKDGSLRLCIDYREQNKLTVKNKYPLPRIDDLFDQLEGASVFSKIDLRSGYHQLRIREEDIAKTAFSTRYGHYEFTVMPFGLTNAPAVFMDLMNRIFKPSLDLFVIVFIDDILVYSPDERMHANHLRSVLYTLKDNDLYAKFSKCEFWLKSVKFLGHVISEGKISVDQHKVQAIADWPRPATVTEVRSFLGLAGYYRRFVEGFSQIAMSLSRLTQKAVKFDWTAQCEEAFQRLKQCLITAPVLTIPSGTDGFQLYSDASHKGLGCVLMQNGRVIAYASRQLKNHERNYPTHDLELAAVVFALKIWRHYLYGVRCEVFTDHQSLKYIFTQKELNLRQRRWLELIKDYELDIQYHPGKANVIADALSRKNSGSANWMITQQRELIRDLEKLEISVVQPNDAEIIRLNQTIIMSTFPERVREALPLDADFKKILDMVSVGHIEDFELDGEGLLRYKGRLCIPDVDDLRKEVLQEAHYSSYTIHPGSNKMYQDLKEVFWWPGMKRSVADTVSKCISCQMVKAEHQKPGGFLQPLPIPEWKWEDIAMDFVVGLPRSRRGNDTLWVIIDRLTKSAHFIPIKQSDPVEKLASLYVDQIVRLHGVPKTIVSDRDGRFTSRFWKKVQEALGTRLTFSTAFHPQTDGQSERTIQTLEDLLRLCVLDYGGKWEVYVSLIEFAYNNSFQASIGMAPYEALYGRRCRTPLNWAETGERTVIGADLVDDATEKIRLIRDRLRAVQDRQKKYYDAKHRSVEFDVGEFVFLKVSPMKGVKRFGKAGKLSPRFVGPFEISERIGKRISTEVVDIQPDLTFVNEPEKILDFEVKQLRSRAIPFVKVLWKHSSEKDATWEKESEMRETYPYLFD</sequence>
<dbReference type="EMBL" id="JAGYWB010000007">
    <property type="protein sequence ID" value="KAI0515842.1"/>
    <property type="molecule type" value="Genomic_DNA"/>
</dbReference>
<dbReference type="InterPro" id="IPR001995">
    <property type="entry name" value="Peptidase_A2_cat"/>
</dbReference>
<dbReference type="InterPro" id="IPR043502">
    <property type="entry name" value="DNA/RNA_pol_sf"/>
</dbReference>
<dbReference type="InterPro" id="IPR050951">
    <property type="entry name" value="Retrovirus_Pol_polyprotein"/>
</dbReference>
<feature type="compositionally biased region" description="Basic and acidic residues" evidence="17">
    <location>
        <begin position="297"/>
        <end position="310"/>
    </location>
</feature>
<dbReference type="PROSITE" id="PS00141">
    <property type="entry name" value="ASP_PROTEASE"/>
    <property type="match status" value="1"/>
</dbReference>
<evidence type="ECO:0000256" key="1">
    <source>
        <dbReference type="ARBA" id="ARBA00012493"/>
    </source>
</evidence>
<evidence type="ECO:0000256" key="16">
    <source>
        <dbReference type="PROSITE-ProRule" id="PRU00047"/>
    </source>
</evidence>
<organism evidence="23 24">
    <name type="scientific">Dendrobium nobile</name>
    <name type="common">Orchid</name>
    <dbReference type="NCBI Taxonomy" id="94219"/>
    <lineage>
        <taxon>Eukaryota</taxon>
        <taxon>Viridiplantae</taxon>
        <taxon>Streptophyta</taxon>
        <taxon>Embryophyta</taxon>
        <taxon>Tracheophyta</taxon>
        <taxon>Spermatophyta</taxon>
        <taxon>Magnoliopsida</taxon>
        <taxon>Liliopsida</taxon>
        <taxon>Asparagales</taxon>
        <taxon>Orchidaceae</taxon>
        <taxon>Epidendroideae</taxon>
        <taxon>Malaxideae</taxon>
        <taxon>Dendrobiinae</taxon>
        <taxon>Dendrobium</taxon>
    </lineage>
</organism>
<keyword evidence="5" id="KW-0540">Nuclease</keyword>
<evidence type="ECO:0000313" key="24">
    <source>
        <dbReference type="Proteomes" id="UP000829196"/>
    </source>
</evidence>
<keyword evidence="16" id="KW-0862">Zinc</keyword>
<dbReference type="Gene3D" id="3.10.10.10">
    <property type="entry name" value="HIV Type 1 Reverse Transcriptase, subunit A, domain 1"/>
    <property type="match status" value="1"/>
</dbReference>
<dbReference type="FunFam" id="3.10.10.10:FF:000007">
    <property type="entry name" value="Retrovirus-related Pol polyprotein from transposon 17.6-like Protein"/>
    <property type="match status" value="1"/>
</dbReference>
<proteinExistence type="predicted"/>
<dbReference type="PROSITE" id="PS50878">
    <property type="entry name" value="RT_POL"/>
    <property type="match status" value="1"/>
</dbReference>
<dbReference type="CDD" id="cd01647">
    <property type="entry name" value="RT_LTR"/>
    <property type="match status" value="1"/>
</dbReference>
<evidence type="ECO:0000259" key="21">
    <source>
        <dbReference type="PROSITE" id="PS50878"/>
    </source>
</evidence>
<dbReference type="Pfam" id="PF00078">
    <property type="entry name" value="RVT_1"/>
    <property type="match status" value="1"/>
</dbReference>
<keyword evidence="6" id="KW-0479">Metal-binding</keyword>
<dbReference type="InterPro" id="IPR001584">
    <property type="entry name" value="Integrase_cat-core"/>
</dbReference>
<evidence type="ECO:0000256" key="3">
    <source>
        <dbReference type="ARBA" id="ARBA00022679"/>
    </source>
</evidence>
<dbReference type="PROSITE" id="PS50175">
    <property type="entry name" value="ASP_PROT_RETROV"/>
    <property type="match status" value="1"/>
</dbReference>
<feature type="domain" description="Integrase catalytic" evidence="22">
    <location>
        <begin position="1204"/>
        <end position="1369"/>
    </location>
</feature>
<keyword evidence="12" id="KW-0695">RNA-directed DNA polymerase</keyword>
<dbReference type="InterPro" id="IPR036397">
    <property type="entry name" value="RNaseH_sf"/>
</dbReference>
<dbReference type="Proteomes" id="UP000829196">
    <property type="component" value="Unassembled WGS sequence"/>
</dbReference>
<feature type="domain" description="CCHC-type" evidence="19">
    <location>
        <begin position="362"/>
        <end position="376"/>
    </location>
</feature>
<dbReference type="PANTHER" id="PTHR37984:SF5">
    <property type="entry name" value="PROTEIN NYNRIN-LIKE"/>
    <property type="match status" value="1"/>
</dbReference>
<evidence type="ECO:0000256" key="6">
    <source>
        <dbReference type="ARBA" id="ARBA00022723"/>
    </source>
</evidence>
<evidence type="ECO:0000256" key="8">
    <source>
        <dbReference type="ARBA" id="ARBA00022759"/>
    </source>
</evidence>
<dbReference type="Pfam" id="PF03732">
    <property type="entry name" value="Retrotrans_gag"/>
    <property type="match status" value="1"/>
</dbReference>
<dbReference type="GO" id="GO:0015074">
    <property type="term" value="P:DNA integration"/>
    <property type="evidence" value="ECO:0007669"/>
    <property type="project" value="UniProtKB-KW"/>
</dbReference>
<dbReference type="GO" id="GO:0003677">
    <property type="term" value="F:DNA binding"/>
    <property type="evidence" value="ECO:0007669"/>
    <property type="project" value="UniProtKB-KW"/>
</dbReference>
<dbReference type="GO" id="GO:0004190">
    <property type="term" value="F:aspartic-type endopeptidase activity"/>
    <property type="evidence" value="ECO:0007669"/>
    <property type="project" value="UniProtKB-KW"/>
</dbReference>
<dbReference type="CDD" id="cd09274">
    <property type="entry name" value="RNase_HI_RT_Ty3"/>
    <property type="match status" value="1"/>
</dbReference>
<dbReference type="InterPro" id="IPR056924">
    <property type="entry name" value="SH3_Tf2-1"/>
</dbReference>
<feature type="domain" description="Chromo" evidence="18">
    <location>
        <begin position="1482"/>
        <end position="1532"/>
    </location>
</feature>
<keyword evidence="2" id="KW-0645">Protease</keyword>
<dbReference type="GO" id="GO:0003964">
    <property type="term" value="F:RNA-directed DNA polymerase activity"/>
    <property type="evidence" value="ECO:0007669"/>
    <property type="project" value="UniProtKB-KW"/>
</dbReference>
<feature type="region of interest" description="Disordered" evidence="17">
    <location>
        <begin position="386"/>
        <end position="418"/>
    </location>
</feature>
<dbReference type="EC" id="2.7.7.49" evidence="1"/>
<dbReference type="Pfam" id="PF17921">
    <property type="entry name" value="Integrase_H2C2"/>
    <property type="match status" value="1"/>
</dbReference>
<keyword evidence="14" id="KW-0238">DNA-binding</keyword>
<dbReference type="InterPro" id="IPR005162">
    <property type="entry name" value="Retrotrans_gag_dom"/>
</dbReference>
<feature type="domain" description="Peptidase A2" evidence="20">
    <location>
        <begin position="448"/>
        <end position="527"/>
    </location>
</feature>
<dbReference type="PROSITE" id="PS50994">
    <property type="entry name" value="INTEGRASE"/>
    <property type="match status" value="1"/>
</dbReference>
<name>A0A8T3BP29_DENNO</name>
<dbReference type="GO" id="GO:0003887">
    <property type="term" value="F:DNA-directed DNA polymerase activity"/>
    <property type="evidence" value="ECO:0007669"/>
    <property type="project" value="UniProtKB-KW"/>
</dbReference>
<dbReference type="InterPro" id="IPR021109">
    <property type="entry name" value="Peptidase_aspartic_dom_sf"/>
</dbReference>
<feature type="compositionally biased region" description="Polar residues" evidence="17">
    <location>
        <begin position="311"/>
        <end position="324"/>
    </location>
</feature>
<comment type="caution">
    <text evidence="23">The sequence shown here is derived from an EMBL/GenBank/DDBJ whole genome shotgun (WGS) entry which is preliminary data.</text>
</comment>
<dbReference type="GO" id="GO:0004519">
    <property type="term" value="F:endonuclease activity"/>
    <property type="evidence" value="ECO:0007669"/>
    <property type="project" value="UniProtKB-KW"/>
</dbReference>
<keyword evidence="24" id="KW-1185">Reference proteome</keyword>
<dbReference type="InterPro" id="IPR001878">
    <property type="entry name" value="Znf_CCHC"/>
</dbReference>
<dbReference type="InterPro" id="IPR012337">
    <property type="entry name" value="RNaseH-like_sf"/>
</dbReference>
<dbReference type="GO" id="GO:0006508">
    <property type="term" value="P:proteolysis"/>
    <property type="evidence" value="ECO:0007669"/>
    <property type="project" value="UniProtKB-KW"/>
</dbReference>
<dbReference type="Gene3D" id="4.10.60.10">
    <property type="entry name" value="Zinc finger, CCHC-type"/>
    <property type="match status" value="1"/>
</dbReference>
<evidence type="ECO:0000256" key="13">
    <source>
        <dbReference type="ARBA" id="ARBA00022932"/>
    </source>
</evidence>
<keyword evidence="4" id="KW-0548">Nucleotidyltransferase</keyword>
<dbReference type="PROSITE" id="PS50158">
    <property type="entry name" value="ZF_CCHC"/>
    <property type="match status" value="1"/>
</dbReference>
<evidence type="ECO:0000313" key="23">
    <source>
        <dbReference type="EMBL" id="KAI0515842.1"/>
    </source>
</evidence>
<dbReference type="SUPFAM" id="SSF56672">
    <property type="entry name" value="DNA/RNA polymerases"/>
    <property type="match status" value="1"/>
</dbReference>
<evidence type="ECO:0000256" key="4">
    <source>
        <dbReference type="ARBA" id="ARBA00022695"/>
    </source>
</evidence>
<dbReference type="SMART" id="SM00343">
    <property type="entry name" value="ZnF_C2HC"/>
    <property type="match status" value="1"/>
</dbReference>
<dbReference type="InterPro" id="IPR000953">
    <property type="entry name" value="Chromo/chromo_shadow_dom"/>
</dbReference>
<dbReference type="CDD" id="cd00303">
    <property type="entry name" value="retropepsin_like"/>
    <property type="match status" value="1"/>
</dbReference>
<keyword evidence="16" id="KW-0863">Zinc-finger</keyword>
<dbReference type="InterPro" id="IPR041588">
    <property type="entry name" value="Integrase_H2C2"/>
</dbReference>
<evidence type="ECO:0000256" key="2">
    <source>
        <dbReference type="ARBA" id="ARBA00022670"/>
    </source>
</evidence>
<evidence type="ECO:0000259" key="18">
    <source>
        <dbReference type="PROSITE" id="PS50013"/>
    </source>
</evidence>
<evidence type="ECO:0000256" key="12">
    <source>
        <dbReference type="ARBA" id="ARBA00022918"/>
    </source>
</evidence>
<dbReference type="Gene3D" id="3.30.420.10">
    <property type="entry name" value="Ribonuclease H-like superfamily/Ribonuclease H"/>
    <property type="match status" value="1"/>
</dbReference>
<dbReference type="InterPro" id="IPR001969">
    <property type="entry name" value="Aspartic_peptidase_AS"/>
</dbReference>
<dbReference type="InterPro" id="IPR043128">
    <property type="entry name" value="Rev_trsase/Diguanyl_cyclase"/>
</dbReference>
<dbReference type="PANTHER" id="PTHR37984">
    <property type="entry name" value="PROTEIN CBG26694"/>
    <property type="match status" value="1"/>
</dbReference>
<accession>A0A8T3BP29</accession>
<dbReference type="InterPro" id="IPR041373">
    <property type="entry name" value="RT_RNaseH"/>
</dbReference>
<evidence type="ECO:0000259" key="19">
    <source>
        <dbReference type="PROSITE" id="PS50158"/>
    </source>
</evidence>
<keyword evidence="15" id="KW-0233">DNA recombination</keyword>
<keyword evidence="8" id="KW-0255">Endonuclease</keyword>
<evidence type="ECO:0000256" key="17">
    <source>
        <dbReference type="SAM" id="MobiDB-lite"/>
    </source>
</evidence>
<dbReference type="GO" id="GO:0008270">
    <property type="term" value="F:zinc ion binding"/>
    <property type="evidence" value="ECO:0007669"/>
    <property type="project" value="UniProtKB-KW"/>
</dbReference>
<dbReference type="FunFam" id="3.30.70.270:FF:000020">
    <property type="entry name" value="Transposon Tf2-6 polyprotein-like Protein"/>
    <property type="match status" value="1"/>
</dbReference>
<keyword evidence="11" id="KW-0229">DNA integration</keyword>
<keyword evidence="10" id="KW-0460">Magnesium</keyword>
<keyword evidence="13" id="KW-0239">DNA-directed DNA polymerase</keyword>